<protein>
    <recommendedName>
        <fullName evidence="3">F-box domain-containing protein</fullName>
    </recommendedName>
</protein>
<dbReference type="Gene3D" id="3.80.10.10">
    <property type="entry name" value="Ribonuclease Inhibitor"/>
    <property type="match status" value="1"/>
</dbReference>
<dbReference type="Proteomes" id="UP000193648">
    <property type="component" value="Unassembled WGS sequence"/>
</dbReference>
<name>A0A1Y2H3J6_9FUNG</name>
<comment type="caution">
    <text evidence="1">The sequence shown here is derived from an EMBL/GenBank/DDBJ whole genome shotgun (WGS) entry which is preliminary data.</text>
</comment>
<dbReference type="RefSeq" id="XP_021885345.1">
    <property type="nucleotide sequence ID" value="XM_022022762.1"/>
</dbReference>
<accession>A0A1Y2H3J6</accession>
<dbReference type="SUPFAM" id="SSF52047">
    <property type="entry name" value="RNI-like"/>
    <property type="match status" value="1"/>
</dbReference>
<dbReference type="InParanoid" id="A0A1Y2H3J6"/>
<organism evidence="1 2">
    <name type="scientific">Lobosporangium transversale</name>
    <dbReference type="NCBI Taxonomy" id="64571"/>
    <lineage>
        <taxon>Eukaryota</taxon>
        <taxon>Fungi</taxon>
        <taxon>Fungi incertae sedis</taxon>
        <taxon>Mucoromycota</taxon>
        <taxon>Mortierellomycotina</taxon>
        <taxon>Mortierellomycetes</taxon>
        <taxon>Mortierellales</taxon>
        <taxon>Mortierellaceae</taxon>
        <taxon>Lobosporangium</taxon>
    </lineage>
</organism>
<proteinExistence type="predicted"/>
<reference evidence="1 2" key="1">
    <citation type="submission" date="2016-07" db="EMBL/GenBank/DDBJ databases">
        <title>Pervasive Adenine N6-methylation of Active Genes in Fungi.</title>
        <authorList>
            <consortium name="DOE Joint Genome Institute"/>
            <person name="Mondo S.J."/>
            <person name="Dannebaum R.O."/>
            <person name="Kuo R.C."/>
            <person name="Labutti K."/>
            <person name="Haridas S."/>
            <person name="Kuo A."/>
            <person name="Salamov A."/>
            <person name="Ahrendt S.R."/>
            <person name="Lipzen A."/>
            <person name="Sullivan W."/>
            <person name="Andreopoulos W.B."/>
            <person name="Clum A."/>
            <person name="Lindquist E."/>
            <person name="Daum C."/>
            <person name="Ramamoorthy G.K."/>
            <person name="Gryganskyi A."/>
            <person name="Culley D."/>
            <person name="Magnuson J.K."/>
            <person name="James T.Y."/>
            <person name="O'Malley M.A."/>
            <person name="Stajich J.E."/>
            <person name="Spatafora J.W."/>
            <person name="Visel A."/>
            <person name="Grigoriev I.V."/>
        </authorList>
    </citation>
    <scope>NUCLEOTIDE SEQUENCE [LARGE SCALE GENOMIC DNA]</scope>
    <source>
        <strain evidence="1 2">NRRL 3116</strain>
    </source>
</reference>
<evidence type="ECO:0008006" key="3">
    <source>
        <dbReference type="Google" id="ProtNLM"/>
    </source>
</evidence>
<dbReference type="EMBL" id="MCFF01000003">
    <property type="protein sequence ID" value="ORZ27642.1"/>
    <property type="molecule type" value="Genomic_DNA"/>
</dbReference>
<dbReference type="InterPro" id="IPR032675">
    <property type="entry name" value="LRR_dom_sf"/>
</dbReference>
<dbReference type="GeneID" id="33564606"/>
<sequence length="754" mass="88359">MVSLAKTKTKRPVTDDDMQRVLQKPLPILPLEIIEYILLLTGQASLRLVIPLVCHEWRIIAHSLLQRTVRLSVIHLYLELITRSKSQGKKSKTQQRQQQQQQERNQLLQRQEINSSTELALKQQLTHNLRLAHIVEYKTGLIPNFYIKRLAKHHEEIVWSILEYALTSLFNNHPNDIKVRQLILGIDRDPYIWSRLQPLLKLVGYRLFSLWLYKIPEDTTLSIVSIIELCPNLKILYVASRPNESADRVSKLEETSKSSSFNSQRSCLLQSITFDSMALTQTAIEALVEKCPDLTELRIVRCRPLIPRRPVVYNTRPPFVPPVLENCPGNFLFHKEKREQFFCHLALHCPKLTSLHISEDPGGSQYEELAPIGQFPLVESWGFSTLMLKMPSLSSRVLLDLHRIENRLTSVEIILARRGSQQLCGHDTGHWIHQLLHQCPLLEHFKAPDVNLPLHPFYVTNELSMKPHQCSIPGSDNVSLPIARKVWACRRLKTLHIMARDSYNSGMTDQVEQTLVLYGYISRVCPNLEDLSIKRNHMMSRFRFPVSLCLLSRLKRLRRLQFVCPCDLRIQDFDWIKQHYYYDTMEQERYKLALKLQELRQQSRFIRFVKRQWGLSQIKKTPFDINKSTSLAEQSVGVFSAEEEAIADREENGYRQEGEEEREEEGRRVLIDDVDVTYLGLRQDVINYFKYRRNHRDEPLWPDMETVTIRFAVERRDLYANFKASMQHFRQTIHKLRPEIEVIVVATKWNDLTL</sequence>
<dbReference type="OrthoDB" id="2398646at2759"/>
<dbReference type="InterPro" id="IPR036047">
    <property type="entry name" value="F-box-like_dom_sf"/>
</dbReference>
<keyword evidence="2" id="KW-1185">Reference proteome</keyword>
<dbReference type="SUPFAM" id="SSF81383">
    <property type="entry name" value="F-box domain"/>
    <property type="match status" value="1"/>
</dbReference>
<dbReference type="AlphaFoldDB" id="A0A1Y2H3J6"/>
<evidence type="ECO:0000313" key="2">
    <source>
        <dbReference type="Proteomes" id="UP000193648"/>
    </source>
</evidence>
<gene>
    <name evidence="1" type="ORF">BCR41DRAFT_345644</name>
</gene>
<evidence type="ECO:0000313" key="1">
    <source>
        <dbReference type="EMBL" id="ORZ27642.1"/>
    </source>
</evidence>